<reference evidence="4" key="1">
    <citation type="submission" date="2017-02" db="UniProtKB">
        <authorList>
            <consortium name="WormBaseParasite"/>
        </authorList>
    </citation>
    <scope>IDENTIFICATION</scope>
</reference>
<feature type="compositionally biased region" description="Basic and acidic residues" evidence="1">
    <location>
        <begin position="143"/>
        <end position="161"/>
    </location>
</feature>
<dbReference type="Proteomes" id="UP000268014">
    <property type="component" value="Unassembled WGS sequence"/>
</dbReference>
<organism evidence="4">
    <name type="scientific">Haemonchus placei</name>
    <name type="common">Barber's pole worm</name>
    <dbReference type="NCBI Taxonomy" id="6290"/>
    <lineage>
        <taxon>Eukaryota</taxon>
        <taxon>Metazoa</taxon>
        <taxon>Ecdysozoa</taxon>
        <taxon>Nematoda</taxon>
        <taxon>Chromadorea</taxon>
        <taxon>Rhabditida</taxon>
        <taxon>Rhabditina</taxon>
        <taxon>Rhabditomorpha</taxon>
        <taxon>Strongyloidea</taxon>
        <taxon>Trichostrongylidae</taxon>
        <taxon>Haemonchus</taxon>
    </lineage>
</organism>
<reference evidence="2 3" key="2">
    <citation type="submission" date="2018-11" db="EMBL/GenBank/DDBJ databases">
        <authorList>
            <consortium name="Pathogen Informatics"/>
        </authorList>
    </citation>
    <scope>NUCLEOTIDE SEQUENCE [LARGE SCALE GENOMIC DNA]</scope>
    <source>
        <strain evidence="2 3">MHpl1</strain>
    </source>
</reference>
<dbReference type="WBParaSite" id="HPLM_0000851801-mRNA-1">
    <property type="protein sequence ID" value="HPLM_0000851801-mRNA-1"/>
    <property type="gene ID" value="HPLM_0000851801"/>
</dbReference>
<feature type="region of interest" description="Disordered" evidence="1">
    <location>
        <begin position="1"/>
        <end position="24"/>
    </location>
</feature>
<name>A0A0N4WD76_HAEPC</name>
<dbReference type="EMBL" id="UZAF01016877">
    <property type="protein sequence ID" value="VDO35074.1"/>
    <property type="molecule type" value="Genomic_DNA"/>
</dbReference>
<evidence type="ECO:0000313" key="4">
    <source>
        <dbReference type="WBParaSite" id="HPLM_0000851801-mRNA-1"/>
    </source>
</evidence>
<evidence type="ECO:0000313" key="3">
    <source>
        <dbReference type="Proteomes" id="UP000268014"/>
    </source>
</evidence>
<gene>
    <name evidence="2" type="ORF">HPLM_LOCUS8510</name>
</gene>
<dbReference type="OrthoDB" id="5823461at2759"/>
<protein>
    <submittedName>
        <fullName evidence="2 4">Uncharacterized protein</fullName>
    </submittedName>
</protein>
<evidence type="ECO:0000313" key="2">
    <source>
        <dbReference type="EMBL" id="VDO35074.1"/>
    </source>
</evidence>
<accession>A0A0N4WD76</accession>
<feature type="region of interest" description="Disordered" evidence="1">
    <location>
        <begin position="258"/>
        <end position="295"/>
    </location>
</feature>
<keyword evidence="3" id="KW-1185">Reference proteome</keyword>
<dbReference type="AlphaFoldDB" id="A0A0N4WD76"/>
<feature type="region of interest" description="Disordered" evidence="1">
    <location>
        <begin position="136"/>
        <end position="161"/>
    </location>
</feature>
<dbReference type="OMA" id="NAYENRM"/>
<sequence>MVRNANNRSRRDKPRIPKQESGFLQPLDADRLARQAAIPSETALTTVRHSLTWDDASVSQVFKEFEKKMNGKLVNGTLKNANGESPPHAPLGLLEIPPMSKTVRARYPQERLVIRSLAKREKDETAIKHNGAMKRALYKQKRASREMSTEREPLKKQTRRRDIPAVPPGVEVVANSPREEQESKRFLQNGVMLSKDTLVRRQSTVAIIPDPLVIPPITGLEESSTTSPPPPPIYATRLSENAYENRVLRQQDEEKFSFKLKQQEWTPRRRLPRTPCGTPAGEIRRPKFYLPSTEL</sequence>
<evidence type="ECO:0000256" key="1">
    <source>
        <dbReference type="SAM" id="MobiDB-lite"/>
    </source>
</evidence>
<proteinExistence type="predicted"/>